<evidence type="ECO:0000313" key="8">
    <source>
        <dbReference type="EMBL" id="MDH6280879.1"/>
    </source>
</evidence>
<organism evidence="8 9">
    <name type="scientific">Prescottella agglutinans</name>
    <dbReference type="NCBI Taxonomy" id="1644129"/>
    <lineage>
        <taxon>Bacteria</taxon>
        <taxon>Bacillati</taxon>
        <taxon>Actinomycetota</taxon>
        <taxon>Actinomycetes</taxon>
        <taxon>Mycobacteriales</taxon>
        <taxon>Nocardiaceae</taxon>
        <taxon>Prescottella</taxon>
    </lineage>
</organism>
<evidence type="ECO:0000256" key="4">
    <source>
        <dbReference type="ARBA" id="ARBA00022989"/>
    </source>
</evidence>
<keyword evidence="2" id="KW-1003">Cell membrane</keyword>
<dbReference type="Proteomes" id="UP001160334">
    <property type="component" value="Unassembled WGS sequence"/>
</dbReference>
<keyword evidence="5 6" id="KW-0472">Membrane</keyword>
<protein>
    <submittedName>
        <fullName evidence="8">RDD family membrane protein YckC</fullName>
    </submittedName>
</protein>
<sequence length="189" mass="19869">MSAPQIHTWLSHASRAAAGLSGYVAPTQLGLVEVPGVGVVKVATMGQRLLAKLIDLGVYVGLSLGLFVIAVLGRLAGEAIGIGAVLGMVPYFLMCLVVFLFWPLYDSIMISRRGATIGMKSIGLRVINQADGRLLSGGAAFVRWLIPAVGTLIPIVGALLIYLSPLFDSSGRMQGWHDKAAGDLVIATR</sequence>
<feature type="transmembrane region" description="Helical" evidence="6">
    <location>
        <begin position="79"/>
        <end position="105"/>
    </location>
</feature>
<name>A0ABT6M985_9NOCA</name>
<keyword evidence="3 6" id="KW-0812">Transmembrane</keyword>
<accession>A0ABT6M985</accession>
<dbReference type="PANTHER" id="PTHR36115">
    <property type="entry name" value="PROLINE-RICH ANTIGEN HOMOLOG-RELATED"/>
    <property type="match status" value="1"/>
</dbReference>
<evidence type="ECO:0000256" key="2">
    <source>
        <dbReference type="ARBA" id="ARBA00022475"/>
    </source>
</evidence>
<dbReference type="EMBL" id="JARXVC010000004">
    <property type="protein sequence ID" value="MDH6280879.1"/>
    <property type="molecule type" value="Genomic_DNA"/>
</dbReference>
<proteinExistence type="predicted"/>
<evidence type="ECO:0000256" key="1">
    <source>
        <dbReference type="ARBA" id="ARBA00004651"/>
    </source>
</evidence>
<reference evidence="8 9" key="1">
    <citation type="submission" date="2023-04" db="EMBL/GenBank/DDBJ databases">
        <title>Forest soil microbial communities from Buena Vista Peninsula, Colon Province, Panama.</title>
        <authorList>
            <person name="Bouskill N."/>
        </authorList>
    </citation>
    <scope>NUCLEOTIDE SEQUENCE [LARGE SCALE GENOMIC DNA]</scope>
    <source>
        <strain evidence="8 9">CFH S0262</strain>
    </source>
</reference>
<keyword evidence="4 6" id="KW-1133">Transmembrane helix</keyword>
<comment type="caution">
    <text evidence="8">The sequence shown here is derived from an EMBL/GenBank/DDBJ whole genome shotgun (WGS) entry which is preliminary data.</text>
</comment>
<dbReference type="Pfam" id="PF06271">
    <property type="entry name" value="RDD"/>
    <property type="match status" value="1"/>
</dbReference>
<comment type="subcellular location">
    <subcellularLocation>
        <location evidence="1">Cell membrane</location>
        <topology evidence="1">Multi-pass membrane protein</topology>
    </subcellularLocation>
</comment>
<dbReference type="PANTHER" id="PTHR36115:SF4">
    <property type="entry name" value="MEMBRANE PROTEIN"/>
    <property type="match status" value="1"/>
</dbReference>
<evidence type="ECO:0000256" key="6">
    <source>
        <dbReference type="SAM" id="Phobius"/>
    </source>
</evidence>
<dbReference type="InterPro" id="IPR010432">
    <property type="entry name" value="RDD"/>
</dbReference>
<evidence type="ECO:0000259" key="7">
    <source>
        <dbReference type="Pfam" id="PF06271"/>
    </source>
</evidence>
<evidence type="ECO:0000313" key="9">
    <source>
        <dbReference type="Proteomes" id="UP001160334"/>
    </source>
</evidence>
<keyword evidence="9" id="KW-1185">Reference proteome</keyword>
<feature type="transmembrane region" description="Helical" evidence="6">
    <location>
        <begin position="53"/>
        <end position="73"/>
    </location>
</feature>
<evidence type="ECO:0000256" key="5">
    <source>
        <dbReference type="ARBA" id="ARBA00023136"/>
    </source>
</evidence>
<feature type="domain" description="RDD" evidence="7">
    <location>
        <begin position="42"/>
        <end position="182"/>
    </location>
</feature>
<dbReference type="InterPro" id="IPR051791">
    <property type="entry name" value="Pra-immunoreactive"/>
</dbReference>
<gene>
    <name evidence="8" type="ORF">M2280_002092</name>
</gene>
<feature type="transmembrane region" description="Helical" evidence="6">
    <location>
        <begin position="141"/>
        <end position="163"/>
    </location>
</feature>
<evidence type="ECO:0000256" key="3">
    <source>
        <dbReference type="ARBA" id="ARBA00022692"/>
    </source>
</evidence>